<feature type="chain" id="PRO_5002509859" evidence="2">
    <location>
        <begin position="21"/>
        <end position="485"/>
    </location>
</feature>
<dbReference type="PROSITE" id="PS51257">
    <property type="entry name" value="PROKAR_LIPOPROTEIN"/>
    <property type="match status" value="1"/>
</dbReference>
<dbReference type="InterPro" id="IPR007863">
    <property type="entry name" value="Peptidase_M16_C"/>
</dbReference>
<comment type="similarity">
    <text evidence="1">Belongs to the peptidase M16 family.</text>
</comment>
<proteinExistence type="inferred from homology"/>
<dbReference type="InterPro" id="IPR050361">
    <property type="entry name" value="MPP/UQCRC_Complex"/>
</dbReference>
<accession>A0A0F6SHS4</accession>
<dbReference type="GO" id="GO:0046872">
    <property type="term" value="F:metal ion binding"/>
    <property type="evidence" value="ECO:0007669"/>
    <property type="project" value="InterPro"/>
</dbReference>
<keyword evidence="2" id="KW-0732">Signal</keyword>
<evidence type="ECO:0000259" key="3">
    <source>
        <dbReference type="Pfam" id="PF05193"/>
    </source>
</evidence>
<evidence type="ECO:0000313" key="5">
    <source>
        <dbReference type="Proteomes" id="UP000034883"/>
    </source>
</evidence>
<dbReference type="InterPro" id="IPR011249">
    <property type="entry name" value="Metalloenz_LuxS/M16"/>
</dbReference>
<dbReference type="SUPFAM" id="SSF63411">
    <property type="entry name" value="LuxS/MPP-like metallohydrolase"/>
    <property type="match status" value="2"/>
</dbReference>
<dbReference type="EMBL" id="CP011125">
    <property type="protein sequence ID" value="AKF10949.1"/>
    <property type="molecule type" value="Genomic_DNA"/>
</dbReference>
<dbReference type="Proteomes" id="UP000034883">
    <property type="component" value="Chromosome"/>
</dbReference>
<name>A0A0F6SHS4_9BACT</name>
<gene>
    <name evidence="4" type="ORF">DB32_008098</name>
</gene>
<evidence type="ECO:0000256" key="2">
    <source>
        <dbReference type="SAM" id="SignalP"/>
    </source>
</evidence>
<dbReference type="PANTHER" id="PTHR11851:SF49">
    <property type="entry name" value="MITOCHONDRIAL-PROCESSING PEPTIDASE SUBUNIT ALPHA"/>
    <property type="match status" value="1"/>
</dbReference>
<dbReference type="AlphaFoldDB" id="A0A0F6SHS4"/>
<dbReference type="KEGG" id="samy:DB32_008098"/>
<feature type="signal peptide" evidence="2">
    <location>
        <begin position="1"/>
        <end position="20"/>
    </location>
</feature>
<reference evidence="4 5" key="1">
    <citation type="submission" date="2015-03" db="EMBL/GenBank/DDBJ databases">
        <title>Genome assembly of Sandaracinus amylolyticus DSM 53668.</title>
        <authorList>
            <person name="Sharma G."/>
            <person name="Subramanian S."/>
        </authorList>
    </citation>
    <scope>NUCLEOTIDE SEQUENCE [LARGE SCALE GENOMIC DNA]</scope>
    <source>
        <strain evidence="4 5">DSM 53668</strain>
    </source>
</reference>
<protein>
    <submittedName>
        <fullName evidence="4">Peptidase, M16 family</fullName>
    </submittedName>
</protein>
<dbReference type="PANTHER" id="PTHR11851">
    <property type="entry name" value="METALLOPROTEASE"/>
    <property type="match status" value="1"/>
</dbReference>
<feature type="domain" description="Peptidase M16 C-terminal" evidence="3">
    <location>
        <begin position="218"/>
        <end position="397"/>
    </location>
</feature>
<keyword evidence="5" id="KW-1185">Reference proteome</keyword>
<dbReference type="Gene3D" id="3.30.830.10">
    <property type="entry name" value="Metalloenzyme, LuxS/M16 peptidase-like"/>
    <property type="match status" value="2"/>
</dbReference>
<evidence type="ECO:0000313" key="4">
    <source>
        <dbReference type="EMBL" id="AKF10949.1"/>
    </source>
</evidence>
<dbReference type="Pfam" id="PF05193">
    <property type="entry name" value="Peptidase_M16_C"/>
    <property type="match status" value="1"/>
</dbReference>
<evidence type="ECO:0000256" key="1">
    <source>
        <dbReference type="ARBA" id="ARBA00007261"/>
    </source>
</evidence>
<organism evidence="4 5">
    <name type="scientific">Sandaracinus amylolyticus</name>
    <dbReference type="NCBI Taxonomy" id="927083"/>
    <lineage>
        <taxon>Bacteria</taxon>
        <taxon>Pseudomonadati</taxon>
        <taxon>Myxococcota</taxon>
        <taxon>Polyangia</taxon>
        <taxon>Polyangiales</taxon>
        <taxon>Sandaracinaceae</taxon>
        <taxon>Sandaracinus</taxon>
    </lineage>
</organism>
<dbReference type="RefSeq" id="WP_053237865.1">
    <property type="nucleotide sequence ID" value="NZ_CP011125.1"/>
</dbReference>
<sequence>MTRLALLVALALAGCGTSRAPLPPPVSPISATPALAAPDDTSAWAAQVPTLPEIRTITLASGITVQLVPRHDAPVVYTILVGRGAHGRTDDATAAIDALVERALGAGLPRALGEVSRDDHVVAARATGRGLFVSSGVVPTEIDRVLERFAQLVEGRGFDDAEIERSRAALLEHARFETGQRRRRSHPPASEELFTRLYGEGDARVAASRILAARVEPLTLARVRARVAQFLRPESTALIVVGDFDPADLESRIRARWDALVAPPSTPPRAALQAPAFPTPDPRLRIYPTDDDPRAVLRLVERGPPRDHEDYAAFCVLARLAGGMFSAAINLRFREQRGDTYGVAARVIDEVDHTLLEIQMVVPVATVGDAASNVVAELERLSDASRITAEELSLARNVELARRAGRFDSAWGSAYTLAVAFMVGDAPEAILATSARIERVTAEEVATVARRWVRPDHAPMVIIGAWSWMISHPVRVPGGVSIIGL</sequence>
<dbReference type="STRING" id="927083.DB32_008098"/>